<feature type="domain" description="TonB-dependent receptor-like beta-barrel" evidence="13">
    <location>
        <begin position="271"/>
        <end position="708"/>
    </location>
</feature>
<dbReference type="InterPro" id="IPR036942">
    <property type="entry name" value="Beta-barrel_TonB_sf"/>
</dbReference>
<dbReference type="Proteomes" id="UP000278437">
    <property type="component" value="Chromosome"/>
</dbReference>
<dbReference type="SUPFAM" id="SSF56935">
    <property type="entry name" value="Porins"/>
    <property type="match status" value="1"/>
</dbReference>
<evidence type="ECO:0000256" key="8">
    <source>
        <dbReference type="ARBA" id="ARBA00023136"/>
    </source>
</evidence>
<evidence type="ECO:0000313" key="15">
    <source>
        <dbReference type="EMBL" id="AZQ12513.1"/>
    </source>
</evidence>
<evidence type="ECO:0000256" key="3">
    <source>
        <dbReference type="ARBA" id="ARBA00022448"/>
    </source>
</evidence>
<evidence type="ECO:0000256" key="12">
    <source>
        <dbReference type="RuleBase" id="RU003357"/>
    </source>
</evidence>
<keyword evidence="16" id="KW-1185">Reference proteome</keyword>
<dbReference type="Gene3D" id="2.40.170.20">
    <property type="entry name" value="TonB-dependent receptor, beta-barrel domain"/>
    <property type="match status" value="1"/>
</dbReference>
<keyword evidence="5 11" id="KW-0812">Transmembrane</keyword>
<evidence type="ECO:0000256" key="7">
    <source>
        <dbReference type="ARBA" id="ARBA00023077"/>
    </source>
</evidence>
<keyword evidence="8 11" id="KW-0472">Membrane</keyword>
<evidence type="ECO:0000256" key="6">
    <source>
        <dbReference type="ARBA" id="ARBA00022729"/>
    </source>
</evidence>
<gene>
    <name evidence="15" type="primary">cirA_7</name>
    <name evidence="15" type="ORF">STH12_03454</name>
</gene>
<evidence type="ECO:0000256" key="5">
    <source>
        <dbReference type="ARBA" id="ARBA00022692"/>
    </source>
</evidence>
<dbReference type="InterPro" id="IPR039426">
    <property type="entry name" value="TonB-dep_rcpt-like"/>
</dbReference>
<dbReference type="PANTHER" id="PTHR30069:SF29">
    <property type="entry name" value="HEMOGLOBIN AND HEMOGLOBIN-HAPTOGLOBIN-BINDING PROTEIN 1-RELATED"/>
    <property type="match status" value="1"/>
</dbReference>
<proteinExistence type="inferred from homology"/>
<dbReference type="EMBL" id="CP020373">
    <property type="protein sequence ID" value="AZQ12513.1"/>
    <property type="molecule type" value="Genomic_DNA"/>
</dbReference>
<evidence type="ECO:0000256" key="1">
    <source>
        <dbReference type="ARBA" id="ARBA00004571"/>
    </source>
</evidence>
<keyword evidence="4 11" id="KW-1134">Transmembrane beta strand</keyword>
<organism evidence="15 16">
    <name type="scientific">Shewanella khirikhana</name>
    <dbReference type="NCBI Taxonomy" id="1965282"/>
    <lineage>
        <taxon>Bacteria</taxon>
        <taxon>Pseudomonadati</taxon>
        <taxon>Pseudomonadota</taxon>
        <taxon>Gammaproteobacteria</taxon>
        <taxon>Alteromonadales</taxon>
        <taxon>Shewanellaceae</taxon>
        <taxon>Shewanella</taxon>
    </lineage>
</organism>
<evidence type="ECO:0000256" key="10">
    <source>
        <dbReference type="ARBA" id="ARBA00023237"/>
    </source>
</evidence>
<keyword evidence="10 11" id="KW-0998">Cell outer membrane</keyword>
<keyword evidence="6" id="KW-0732">Signal</keyword>
<dbReference type="PANTHER" id="PTHR30069">
    <property type="entry name" value="TONB-DEPENDENT OUTER MEMBRANE RECEPTOR"/>
    <property type="match status" value="1"/>
</dbReference>
<dbReference type="InterPro" id="IPR037066">
    <property type="entry name" value="Plug_dom_sf"/>
</dbReference>
<keyword evidence="7 12" id="KW-0798">TonB box</keyword>
<evidence type="ECO:0000313" key="16">
    <source>
        <dbReference type="Proteomes" id="UP000278437"/>
    </source>
</evidence>
<evidence type="ECO:0000256" key="2">
    <source>
        <dbReference type="ARBA" id="ARBA00008143"/>
    </source>
</evidence>
<reference evidence="16" key="1">
    <citation type="submission" date="2017-03" db="EMBL/GenBank/DDBJ databases">
        <title>Full genome sequence of a non-lethal Shewanella isolate that potentiates virulence of Vibio parahaemolyticus causing acute hepatopancreatic necrosis disease (AHPND) in shrimp.</title>
        <authorList>
            <person name="Prachumwat A."/>
            <person name="Sritunyalucksana K."/>
        </authorList>
    </citation>
    <scope>NUCLEOTIDE SEQUENCE [LARGE SCALE GENOMIC DNA]</scope>
    <source>
        <strain evidence="16">TH2012</strain>
    </source>
</reference>
<feature type="domain" description="TonB-dependent receptor plug" evidence="14">
    <location>
        <begin position="75"/>
        <end position="181"/>
    </location>
</feature>
<keyword evidence="3 11" id="KW-0813">Transport</keyword>
<comment type="similarity">
    <text evidence="2">Belongs to the TonB-dependent receptor family. Hemoglobin/haptoglobin binding protein subfamily.</text>
</comment>
<accession>A0ABN5TZN6</accession>
<name>A0ABN5TZN6_9GAMM</name>
<evidence type="ECO:0000256" key="4">
    <source>
        <dbReference type="ARBA" id="ARBA00022452"/>
    </source>
</evidence>
<dbReference type="InterPro" id="IPR000531">
    <property type="entry name" value="Beta-barrel_TonB"/>
</dbReference>
<dbReference type="PROSITE" id="PS52016">
    <property type="entry name" value="TONB_DEPENDENT_REC_3"/>
    <property type="match status" value="1"/>
</dbReference>
<dbReference type="Pfam" id="PF00593">
    <property type="entry name" value="TonB_dep_Rec_b-barrel"/>
    <property type="match status" value="1"/>
</dbReference>
<keyword evidence="9 15" id="KW-0675">Receptor</keyword>
<dbReference type="Gene3D" id="2.170.130.10">
    <property type="entry name" value="TonB-dependent receptor, plug domain"/>
    <property type="match status" value="1"/>
</dbReference>
<evidence type="ECO:0000256" key="9">
    <source>
        <dbReference type="ARBA" id="ARBA00023170"/>
    </source>
</evidence>
<sequence>MLAVPVASILKIRGDFAFVYRGEAMKPSKLALCCVAAMVPAATWAEQSIFELSIEQLADIQVSVSSKVSLPLSLSPANISVFNQEQLQTLGVSQLAELADVTSGYSSYSIYGEWVLETRGQRAGSFENNKHLVLLDGIRLNHARANKAPIENELPLLPMKQVEVLRGPASAIYGQSAFFGVISLTSDNEGADGLQLDGTYGGDETGRRAMVSGRLSSRLGNSFGVYQAFDKGSEQALVGPDFSPLQRYYDDQQAHFGYVRHAFAPGNLGQFVVGYIDMQRQSGLGEHWVGDLSVPQNQIQWDTRIAYLSWQNTFFDDWQASVRLVNNDSDEAGTAINNTRAQIEAGDQPLFSQYLVEANARLLEAELQWRLGPQRSLLMGASLERRRDKGGFFVPDSPFEELAQTDTSAPEWQRQASDSVEYRGAFFQYHDVFPSLFDVHLTAGLRYDSGAYLQDSFSHWSPRVALVKALNERWTLKALYSSAFRSPGLKEYLLNDETRNYVGTHAADPAAALAGLSDSLAPETFSSTELDVLYRQSPWMLKLSGFYNQTDSALDGRPLRFIDNKGDELSKNSFANSAQRFEVYGVEAEFEWRFAADWQLGGAVNQVWPASGSEAATKDMPKAKLLAFVAHDLSFARAQLGYRWHGDIEGDASAIASLDASLHGQWRTLGWHLRFKNLLGRDNFYAFDGEPGNPLPGRTVELGLSYRFD</sequence>
<protein>
    <submittedName>
        <fullName evidence="15">Colicin I receptor</fullName>
    </submittedName>
</protein>
<evidence type="ECO:0000259" key="14">
    <source>
        <dbReference type="Pfam" id="PF07715"/>
    </source>
</evidence>
<evidence type="ECO:0000259" key="13">
    <source>
        <dbReference type="Pfam" id="PF00593"/>
    </source>
</evidence>
<evidence type="ECO:0000256" key="11">
    <source>
        <dbReference type="PROSITE-ProRule" id="PRU01360"/>
    </source>
</evidence>
<dbReference type="Pfam" id="PF07715">
    <property type="entry name" value="Plug"/>
    <property type="match status" value="1"/>
</dbReference>
<comment type="subcellular location">
    <subcellularLocation>
        <location evidence="1 11">Cell outer membrane</location>
        <topology evidence="1 11">Multi-pass membrane protein</topology>
    </subcellularLocation>
</comment>
<dbReference type="InterPro" id="IPR012910">
    <property type="entry name" value="Plug_dom"/>
</dbReference>